<keyword evidence="5 12" id="KW-0963">Cytoplasm</keyword>
<evidence type="ECO:0000256" key="9">
    <source>
        <dbReference type="ARBA" id="ARBA00022691"/>
    </source>
</evidence>
<dbReference type="GO" id="GO:0070475">
    <property type="term" value="P:rRNA base methylation"/>
    <property type="evidence" value="ECO:0007669"/>
    <property type="project" value="TreeGrafter"/>
</dbReference>
<evidence type="ECO:0000256" key="12">
    <source>
        <dbReference type="PIRNR" id="PIRNR015601"/>
    </source>
</evidence>
<dbReference type="Proteomes" id="UP000823889">
    <property type="component" value="Unassembled WGS sequence"/>
</dbReference>
<dbReference type="InterPro" id="IPR029028">
    <property type="entry name" value="Alpha/beta_knot_MTases"/>
</dbReference>
<comment type="caution">
    <text evidence="15">The sequence shown here is derived from an EMBL/GenBank/DDBJ whole genome shotgun (WGS) entry which is preliminary data.</text>
</comment>
<reference evidence="15" key="1">
    <citation type="journal article" date="2021" name="PeerJ">
        <title>Extensive microbial diversity within the chicken gut microbiome revealed by metagenomics and culture.</title>
        <authorList>
            <person name="Gilroy R."/>
            <person name="Ravi A."/>
            <person name="Getino M."/>
            <person name="Pursley I."/>
            <person name="Horton D.L."/>
            <person name="Alikhan N.F."/>
            <person name="Baker D."/>
            <person name="Gharbi K."/>
            <person name="Hall N."/>
            <person name="Watson M."/>
            <person name="Adriaenssens E.M."/>
            <person name="Foster-Nyarko E."/>
            <person name="Jarju S."/>
            <person name="Secka A."/>
            <person name="Antonio M."/>
            <person name="Oren A."/>
            <person name="Chaudhuri R.R."/>
            <person name="La Ragione R."/>
            <person name="Hildebrand F."/>
            <person name="Pallen M.J."/>
        </authorList>
    </citation>
    <scope>NUCLEOTIDE SEQUENCE</scope>
    <source>
        <strain evidence="15">9264</strain>
    </source>
</reference>
<sequence length="249" mass="27264">MSLPRFFCDQTLETGATIDLEPDTAHYIGRVLRLKAGAELWLFNGQGGQFLASLQQNGKALQAQILSYEPIERELPQRITVAQGLASGNKMDWITEKSAEVGVSHLAPIAARHSVLQLTGERLTKRVSHWQRVAQSASEQCGRNRVMGVSTPQSLEAFLHSLPTDPHRRIIFCDPDASNNLDSALADVAHWPEAELVLLIGPEGGWSEIEKAQALEAGAFSMRFGERILRTETAAIALVSACSARLGWL</sequence>
<dbReference type="NCBIfam" id="NF008692">
    <property type="entry name" value="PRK11713.1-5"/>
    <property type="match status" value="1"/>
</dbReference>
<evidence type="ECO:0000256" key="4">
    <source>
        <dbReference type="ARBA" id="ARBA00013673"/>
    </source>
</evidence>
<reference evidence="15" key="2">
    <citation type="submission" date="2021-04" db="EMBL/GenBank/DDBJ databases">
        <authorList>
            <person name="Gilroy R."/>
        </authorList>
    </citation>
    <scope>NUCLEOTIDE SEQUENCE</scope>
    <source>
        <strain evidence="15">9264</strain>
    </source>
</reference>
<dbReference type="InterPro" id="IPR029026">
    <property type="entry name" value="tRNA_m1G_MTases_N"/>
</dbReference>
<dbReference type="InterPro" id="IPR046887">
    <property type="entry name" value="RsmE_PUA-like"/>
</dbReference>
<keyword evidence="7 12" id="KW-0489">Methyltransferase</keyword>
<dbReference type="GO" id="GO:0070042">
    <property type="term" value="F:rRNA (uridine-N3-)-methyltransferase activity"/>
    <property type="evidence" value="ECO:0007669"/>
    <property type="project" value="TreeGrafter"/>
</dbReference>
<evidence type="ECO:0000313" key="16">
    <source>
        <dbReference type="Proteomes" id="UP000823889"/>
    </source>
</evidence>
<keyword evidence="8 12" id="KW-0808">Transferase</keyword>
<comment type="function">
    <text evidence="10 12">Specifically methylates the N3 position of the uracil ring of uridine 1498 (m3U1498) in 16S rRNA. Acts on the fully assembled 30S ribosomal subunit.</text>
</comment>
<dbReference type="Gene3D" id="3.40.1280.10">
    <property type="match status" value="1"/>
</dbReference>
<evidence type="ECO:0000256" key="2">
    <source>
        <dbReference type="ARBA" id="ARBA00005528"/>
    </source>
</evidence>
<dbReference type="PANTHER" id="PTHR30027">
    <property type="entry name" value="RIBOSOMAL RNA SMALL SUBUNIT METHYLTRANSFERASE E"/>
    <property type="match status" value="1"/>
</dbReference>
<dbReference type="NCBIfam" id="TIGR00046">
    <property type="entry name" value="RsmE family RNA methyltransferase"/>
    <property type="match status" value="1"/>
</dbReference>
<dbReference type="InterPro" id="IPR046886">
    <property type="entry name" value="RsmE_MTase_dom"/>
</dbReference>
<dbReference type="AlphaFoldDB" id="A0A9D2RGU3"/>
<evidence type="ECO:0000256" key="11">
    <source>
        <dbReference type="ARBA" id="ARBA00047944"/>
    </source>
</evidence>
<evidence type="ECO:0000256" key="5">
    <source>
        <dbReference type="ARBA" id="ARBA00022490"/>
    </source>
</evidence>
<dbReference type="SUPFAM" id="SSF75217">
    <property type="entry name" value="alpha/beta knot"/>
    <property type="match status" value="1"/>
</dbReference>
<feature type="domain" description="Ribosomal RNA small subunit methyltransferase E methyltransferase" evidence="13">
    <location>
        <begin position="74"/>
        <end position="242"/>
    </location>
</feature>
<dbReference type="EMBL" id="DWUQ01000129">
    <property type="protein sequence ID" value="HJD44600.1"/>
    <property type="molecule type" value="Genomic_DNA"/>
</dbReference>
<dbReference type="Pfam" id="PF04452">
    <property type="entry name" value="Methyltrans_RNA"/>
    <property type="match status" value="1"/>
</dbReference>
<keyword evidence="6 12" id="KW-0698">rRNA processing</keyword>
<evidence type="ECO:0000313" key="15">
    <source>
        <dbReference type="EMBL" id="HJD44600.1"/>
    </source>
</evidence>
<dbReference type="Gene3D" id="2.40.240.20">
    <property type="entry name" value="Hypothetical PUA domain-like, domain 1"/>
    <property type="match status" value="1"/>
</dbReference>
<dbReference type="EC" id="2.1.1.193" evidence="3 12"/>
<dbReference type="InterPro" id="IPR015947">
    <property type="entry name" value="PUA-like_sf"/>
</dbReference>
<comment type="catalytic activity">
    <reaction evidence="11 12">
        <text>uridine(1498) in 16S rRNA + S-adenosyl-L-methionine = N(3)-methyluridine(1498) in 16S rRNA + S-adenosyl-L-homocysteine + H(+)</text>
        <dbReference type="Rhea" id="RHEA:42920"/>
        <dbReference type="Rhea" id="RHEA-COMP:10283"/>
        <dbReference type="Rhea" id="RHEA-COMP:10284"/>
        <dbReference type="ChEBI" id="CHEBI:15378"/>
        <dbReference type="ChEBI" id="CHEBI:57856"/>
        <dbReference type="ChEBI" id="CHEBI:59789"/>
        <dbReference type="ChEBI" id="CHEBI:65315"/>
        <dbReference type="ChEBI" id="CHEBI:74502"/>
        <dbReference type="EC" id="2.1.1.193"/>
    </reaction>
</comment>
<comment type="subcellular location">
    <subcellularLocation>
        <location evidence="1 12">Cytoplasm</location>
    </subcellularLocation>
</comment>
<evidence type="ECO:0000256" key="1">
    <source>
        <dbReference type="ARBA" id="ARBA00004496"/>
    </source>
</evidence>
<dbReference type="SUPFAM" id="SSF88697">
    <property type="entry name" value="PUA domain-like"/>
    <property type="match status" value="1"/>
</dbReference>
<evidence type="ECO:0000256" key="3">
    <source>
        <dbReference type="ARBA" id="ARBA00012328"/>
    </source>
</evidence>
<protein>
    <recommendedName>
        <fullName evidence="4 12">Ribosomal RNA small subunit methyltransferase E</fullName>
        <ecNumber evidence="3 12">2.1.1.193</ecNumber>
    </recommendedName>
</protein>
<evidence type="ECO:0000259" key="14">
    <source>
        <dbReference type="Pfam" id="PF20260"/>
    </source>
</evidence>
<evidence type="ECO:0000256" key="8">
    <source>
        <dbReference type="ARBA" id="ARBA00022679"/>
    </source>
</evidence>
<proteinExistence type="inferred from homology"/>
<dbReference type="PANTHER" id="PTHR30027:SF3">
    <property type="entry name" value="16S RRNA (URACIL(1498)-N(3))-METHYLTRANSFERASE"/>
    <property type="match status" value="1"/>
</dbReference>
<keyword evidence="9 12" id="KW-0949">S-adenosyl-L-methionine</keyword>
<dbReference type="InterPro" id="IPR006700">
    <property type="entry name" value="RsmE"/>
</dbReference>
<comment type="similarity">
    <text evidence="2 12">Belongs to the RNA methyltransferase RsmE family.</text>
</comment>
<evidence type="ECO:0000256" key="7">
    <source>
        <dbReference type="ARBA" id="ARBA00022603"/>
    </source>
</evidence>
<evidence type="ECO:0000259" key="13">
    <source>
        <dbReference type="Pfam" id="PF04452"/>
    </source>
</evidence>
<gene>
    <name evidence="15" type="ORF">H9906_06190</name>
</gene>
<dbReference type="Pfam" id="PF20260">
    <property type="entry name" value="PUA_4"/>
    <property type="match status" value="1"/>
</dbReference>
<dbReference type="GO" id="GO:0005737">
    <property type="term" value="C:cytoplasm"/>
    <property type="evidence" value="ECO:0007669"/>
    <property type="project" value="UniProtKB-SubCell"/>
</dbReference>
<dbReference type="CDD" id="cd18084">
    <property type="entry name" value="RsmE-like"/>
    <property type="match status" value="1"/>
</dbReference>
<evidence type="ECO:0000256" key="6">
    <source>
        <dbReference type="ARBA" id="ARBA00022552"/>
    </source>
</evidence>
<dbReference type="PIRSF" id="PIRSF015601">
    <property type="entry name" value="MTase_slr0722"/>
    <property type="match status" value="1"/>
</dbReference>
<feature type="domain" description="Ribosomal RNA small subunit methyltransferase E PUA-like" evidence="14">
    <location>
        <begin position="21"/>
        <end position="66"/>
    </location>
</feature>
<organism evidence="15 16">
    <name type="scientific">Candidatus Paenalcaligenes intestinipullorum</name>
    <dbReference type="NCBI Taxonomy" id="2838718"/>
    <lineage>
        <taxon>Bacteria</taxon>
        <taxon>Pseudomonadati</taxon>
        <taxon>Pseudomonadota</taxon>
        <taxon>Betaproteobacteria</taxon>
        <taxon>Burkholderiales</taxon>
        <taxon>Alcaligenaceae</taxon>
        <taxon>Paenalcaligenes</taxon>
    </lineage>
</organism>
<name>A0A9D2RGU3_9BURK</name>
<accession>A0A9D2RGU3</accession>
<evidence type="ECO:0000256" key="10">
    <source>
        <dbReference type="ARBA" id="ARBA00025699"/>
    </source>
</evidence>